<gene>
    <name evidence="2" type="ORF">NDU88_003194</name>
</gene>
<dbReference type="EMBL" id="JANPWB010000010">
    <property type="protein sequence ID" value="KAJ1136780.1"/>
    <property type="molecule type" value="Genomic_DNA"/>
</dbReference>
<name>A0AAV7QC96_PLEWA</name>
<reference evidence="2" key="1">
    <citation type="journal article" date="2022" name="bioRxiv">
        <title>Sequencing and chromosome-scale assembly of the giantPleurodeles waltlgenome.</title>
        <authorList>
            <person name="Brown T."/>
            <person name="Elewa A."/>
            <person name="Iarovenko S."/>
            <person name="Subramanian E."/>
            <person name="Araus A.J."/>
            <person name="Petzold A."/>
            <person name="Susuki M."/>
            <person name="Suzuki K.-i.T."/>
            <person name="Hayashi T."/>
            <person name="Toyoda A."/>
            <person name="Oliveira C."/>
            <person name="Osipova E."/>
            <person name="Leigh N.D."/>
            <person name="Simon A."/>
            <person name="Yun M.H."/>
        </authorList>
    </citation>
    <scope>NUCLEOTIDE SEQUENCE</scope>
    <source>
        <strain evidence="2">20211129_DDA</strain>
        <tissue evidence="2">Liver</tissue>
    </source>
</reference>
<proteinExistence type="predicted"/>
<evidence type="ECO:0000313" key="2">
    <source>
        <dbReference type="EMBL" id="KAJ1136780.1"/>
    </source>
</evidence>
<feature type="region of interest" description="Disordered" evidence="1">
    <location>
        <begin position="1"/>
        <end position="29"/>
    </location>
</feature>
<evidence type="ECO:0000313" key="3">
    <source>
        <dbReference type="Proteomes" id="UP001066276"/>
    </source>
</evidence>
<comment type="caution">
    <text evidence="2">The sequence shown here is derived from an EMBL/GenBank/DDBJ whole genome shotgun (WGS) entry which is preliminary data.</text>
</comment>
<accession>A0AAV7QC96</accession>
<keyword evidence="3" id="KW-1185">Reference proteome</keyword>
<evidence type="ECO:0000256" key="1">
    <source>
        <dbReference type="SAM" id="MobiDB-lite"/>
    </source>
</evidence>
<dbReference type="Proteomes" id="UP001066276">
    <property type="component" value="Chromosome 6"/>
</dbReference>
<organism evidence="2 3">
    <name type="scientific">Pleurodeles waltl</name>
    <name type="common">Iberian ribbed newt</name>
    <dbReference type="NCBI Taxonomy" id="8319"/>
    <lineage>
        <taxon>Eukaryota</taxon>
        <taxon>Metazoa</taxon>
        <taxon>Chordata</taxon>
        <taxon>Craniata</taxon>
        <taxon>Vertebrata</taxon>
        <taxon>Euteleostomi</taxon>
        <taxon>Amphibia</taxon>
        <taxon>Batrachia</taxon>
        <taxon>Caudata</taxon>
        <taxon>Salamandroidea</taxon>
        <taxon>Salamandridae</taxon>
        <taxon>Pleurodelinae</taxon>
        <taxon>Pleurodeles</taxon>
    </lineage>
</organism>
<sequence>MGSPTSADDLSDLPGTLRTGVGASPDCSLRRMTHPRMPAFMCVDWPQNDRCVNPDGPLQRGMVVSPTHPSESRINIQHSLVQRSPSRMITARLLVWWAQLHWRRRDLEGTLL</sequence>
<protein>
    <submittedName>
        <fullName evidence="2">Uncharacterized protein</fullName>
    </submittedName>
</protein>
<dbReference type="AlphaFoldDB" id="A0AAV7QC96"/>